<reference evidence="1" key="2">
    <citation type="journal article" date="2015" name="Data Brief">
        <title>Shoot transcriptome of the giant reed, Arundo donax.</title>
        <authorList>
            <person name="Barrero R.A."/>
            <person name="Guerrero F.D."/>
            <person name="Moolhuijzen P."/>
            <person name="Goolsby J.A."/>
            <person name="Tidwell J."/>
            <person name="Bellgard S.E."/>
            <person name="Bellgard M.I."/>
        </authorList>
    </citation>
    <scope>NUCLEOTIDE SEQUENCE</scope>
    <source>
        <tissue evidence="1">Shoot tissue taken approximately 20 cm above the soil surface</tissue>
    </source>
</reference>
<dbReference type="AlphaFoldDB" id="A0A0A9DAS4"/>
<organism evidence="1">
    <name type="scientific">Arundo donax</name>
    <name type="common">Giant reed</name>
    <name type="synonym">Donax arundinaceus</name>
    <dbReference type="NCBI Taxonomy" id="35708"/>
    <lineage>
        <taxon>Eukaryota</taxon>
        <taxon>Viridiplantae</taxon>
        <taxon>Streptophyta</taxon>
        <taxon>Embryophyta</taxon>
        <taxon>Tracheophyta</taxon>
        <taxon>Spermatophyta</taxon>
        <taxon>Magnoliopsida</taxon>
        <taxon>Liliopsida</taxon>
        <taxon>Poales</taxon>
        <taxon>Poaceae</taxon>
        <taxon>PACMAD clade</taxon>
        <taxon>Arundinoideae</taxon>
        <taxon>Arundineae</taxon>
        <taxon>Arundo</taxon>
    </lineage>
</organism>
<proteinExistence type="predicted"/>
<sequence>MLAVSCNPVNLLSFPSPYALICKSWRRERFRIAFLITSNPPSSRMLFVLHSQGIQIVCQSQTKFAKYIQIYREKLQNKVSD</sequence>
<name>A0A0A9DAS4_ARUDO</name>
<protein>
    <submittedName>
        <fullName evidence="1">GLNA2</fullName>
    </submittedName>
</protein>
<reference evidence="1" key="1">
    <citation type="submission" date="2014-09" db="EMBL/GenBank/DDBJ databases">
        <authorList>
            <person name="Magalhaes I.L.F."/>
            <person name="Oliveira U."/>
            <person name="Santos F.R."/>
            <person name="Vidigal T.H.D.A."/>
            <person name="Brescovit A.D."/>
            <person name="Santos A.J."/>
        </authorList>
    </citation>
    <scope>NUCLEOTIDE SEQUENCE</scope>
    <source>
        <tissue evidence="1">Shoot tissue taken approximately 20 cm above the soil surface</tissue>
    </source>
</reference>
<evidence type="ECO:0000313" key="1">
    <source>
        <dbReference type="EMBL" id="JAD84916.1"/>
    </source>
</evidence>
<dbReference type="EMBL" id="GBRH01212979">
    <property type="protein sequence ID" value="JAD84916.1"/>
    <property type="molecule type" value="Transcribed_RNA"/>
</dbReference>
<accession>A0A0A9DAS4</accession>